<gene>
    <name evidence="3" type="ORF">LG651_14360</name>
</gene>
<dbReference type="Pfam" id="PF18990">
    <property type="entry name" value="DUF5723"/>
    <property type="match status" value="1"/>
</dbReference>
<name>A0A9X1L5T1_9FLAO</name>
<keyword evidence="4" id="KW-1185">Reference proteome</keyword>
<dbReference type="AlphaFoldDB" id="A0A9X1L5T1"/>
<evidence type="ECO:0000313" key="4">
    <source>
        <dbReference type="Proteomes" id="UP001139286"/>
    </source>
</evidence>
<proteinExistence type="predicted"/>
<protein>
    <submittedName>
        <fullName evidence="3">DUF5723 family protein</fullName>
    </submittedName>
</protein>
<sequence length="443" mass="49039">MKIQFSTKLLCLFILAYALNLNAQSYVGNTVDNYAGIQSLISNPSNVFDSRFKADINLLSVSAFGGSDYFGISVSDIINSDEGFDFETDAEKFPTDANHFFVNADILGPSFMFNLSPKSSVGFVTRVRTLMNINNINGELFENFSEDFDSDEDFNFNQENLSGTIHAWAEIGLVYGRQIVNTEKHFLKAGATLKYLQGAGSIYINSPNLTGNYDAANETLTTTGQLIYGTSEDFDNDDINFENLTQGFGADIGFTYEFRPTTTDSLTRKHNKYKFKIGASITDIGSVNYKDASVTTYNMNATVDASTLEDEEDIEAFLENNYTGTESIVNQKIKLPTAFHLLVDYHLAGKLYVSLQGNMSLVKDNSMFANSIINSATLSPRLETKWFSLYSPVSMRQYGDFAWGAGMRLGPLMVGSGSIISNLISESTKTTDIYLGLKIPLYQ</sequence>
<comment type="caution">
    <text evidence="3">The sequence shown here is derived from an EMBL/GenBank/DDBJ whole genome shotgun (WGS) entry which is preliminary data.</text>
</comment>
<dbReference type="Proteomes" id="UP001139286">
    <property type="component" value="Unassembled WGS sequence"/>
</dbReference>
<feature type="domain" description="DUF5723" evidence="2">
    <location>
        <begin position="44"/>
        <end position="416"/>
    </location>
</feature>
<evidence type="ECO:0000256" key="1">
    <source>
        <dbReference type="SAM" id="SignalP"/>
    </source>
</evidence>
<reference evidence="3" key="1">
    <citation type="submission" date="2021-10" db="EMBL/GenBank/DDBJ databases">
        <title>Tamlana sargassums sp. nov., and Tamlana laminarinivorans sp. nov., two new bacteria isolated from the brown alga.</title>
        <authorList>
            <person name="Li J."/>
        </authorList>
    </citation>
    <scope>NUCLEOTIDE SEQUENCE</scope>
    <source>
        <strain evidence="3">62-3</strain>
    </source>
</reference>
<evidence type="ECO:0000313" key="3">
    <source>
        <dbReference type="EMBL" id="MCB4809435.1"/>
    </source>
</evidence>
<dbReference type="InterPro" id="IPR043781">
    <property type="entry name" value="DUF5723"/>
</dbReference>
<evidence type="ECO:0000259" key="2">
    <source>
        <dbReference type="Pfam" id="PF18990"/>
    </source>
</evidence>
<feature type="signal peptide" evidence="1">
    <location>
        <begin position="1"/>
        <end position="23"/>
    </location>
</feature>
<keyword evidence="1" id="KW-0732">Signal</keyword>
<organism evidence="3 4">
    <name type="scientific">Neotamlana sargassicola</name>
    <dbReference type="NCBI Taxonomy" id="2883125"/>
    <lineage>
        <taxon>Bacteria</taxon>
        <taxon>Pseudomonadati</taxon>
        <taxon>Bacteroidota</taxon>
        <taxon>Flavobacteriia</taxon>
        <taxon>Flavobacteriales</taxon>
        <taxon>Flavobacteriaceae</taxon>
        <taxon>Neotamlana</taxon>
    </lineage>
</organism>
<feature type="chain" id="PRO_5040864859" evidence="1">
    <location>
        <begin position="24"/>
        <end position="443"/>
    </location>
</feature>
<accession>A0A9X1L5T1</accession>
<dbReference type="EMBL" id="JAJAPX010000006">
    <property type="protein sequence ID" value="MCB4809435.1"/>
    <property type="molecule type" value="Genomic_DNA"/>
</dbReference>
<dbReference type="RefSeq" id="WP_226696799.1">
    <property type="nucleotide sequence ID" value="NZ_JAJAPX010000006.1"/>
</dbReference>